<evidence type="ECO:0000313" key="3">
    <source>
        <dbReference type="Proteomes" id="UP000244162"/>
    </source>
</evidence>
<keyword evidence="3" id="KW-1185">Reference proteome</keyword>
<comment type="caution">
    <text evidence="2">The sequence shown here is derived from an EMBL/GenBank/DDBJ whole genome shotgun (WGS) entry which is preliminary data.</text>
</comment>
<name>A0A2T5FTQ1_9SPHN</name>
<proteinExistence type="predicted"/>
<evidence type="ECO:0000256" key="1">
    <source>
        <dbReference type="SAM" id="SignalP"/>
    </source>
</evidence>
<sequence length="128" mass="13561">MTPARTSLAFTLAFCMAALAICPLAGVTAWGAGLHALMASGVTARLWSIERRLERTPDACWGTRHEMAALLLAMQALSAACLVGAQFAKGEEAPALVMAGFLLFAHSSMQARLIGFASRTAQFRPHLS</sequence>
<dbReference type="EMBL" id="NWBU01000018">
    <property type="protein sequence ID" value="PTQ07447.1"/>
    <property type="molecule type" value="Genomic_DNA"/>
</dbReference>
<protein>
    <submittedName>
        <fullName evidence="2">Uncharacterized protein</fullName>
    </submittedName>
</protein>
<feature type="chain" id="PRO_5015662248" evidence="1">
    <location>
        <begin position="21"/>
        <end position="128"/>
    </location>
</feature>
<feature type="signal peptide" evidence="1">
    <location>
        <begin position="1"/>
        <end position="20"/>
    </location>
</feature>
<gene>
    <name evidence="2" type="ORF">CLG96_18075</name>
</gene>
<evidence type="ECO:0000313" key="2">
    <source>
        <dbReference type="EMBL" id="PTQ07447.1"/>
    </source>
</evidence>
<dbReference type="RefSeq" id="WP_107970201.1">
    <property type="nucleotide sequence ID" value="NZ_NWBU01000018.1"/>
</dbReference>
<organism evidence="2 3">
    <name type="scientific">Sphingomonas oleivorans</name>
    <dbReference type="NCBI Taxonomy" id="1735121"/>
    <lineage>
        <taxon>Bacteria</taxon>
        <taxon>Pseudomonadati</taxon>
        <taxon>Pseudomonadota</taxon>
        <taxon>Alphaproteobacteria</taxon>
        <taxon>Sphingomonadales</taxon>
        <taxon>Sphingomonadaceae</taxon>
        <taxon>Sphingomonas</taxon>
    </lineage>
</organism>
<dbReference type="Proteomes" id="UP000244162">
    <property type="component" value="Unassembled WGS sequence"/>
</dbReference>
<dbReference type="AlphaFoldDB" id="A0A2T5FTQ1"/>
<keyword evidence="1" id="KW-0732">Signal</keyword>
<reference evidence="2 3" key="1">
    <citation type="submission" date="2017-09" db="EMBL/GenBank/DDBJ databases">
        <title>Sphingomonas panjinensis sp.nov., isolated from oil-contaminated soil.</title>
        <authorList>
            <person name="Wang L."/>
            <person name="Chen L."/>
        </authorList>
    </citation>
    <scope>NUCLEOTIDE SEQUENCE [LARGE SCALE GENOMIC DNA]</scope>
    <source>
        <strain evidence="2 3">FW-11</strain>
    </source>
</reference>
<accession>A0A2T5FTQ1</accession>